<evidence type="ECO:0000313" key="4">
    <source>
        <dbReference type="Proteomes" id="UP000785679"/>
    </source>
</evidence>
<keyword evidence="4" id="KW-1185">Reference proteome</keyword>
<proteinExistence type="predicted"/>
<name>A0A8J8T4X8_HALGN</name>
<evidence type="ECO:0000256" key="1">
    <source>
        <dbReference type="SAM" id="Coils"/>
    </source>
</evidence>
<accession>A0A8J8T4X8</accession>
<gene>
    <name evidence="3" type="ORF">FGO68_gene12691</name>
</gene>
<feature type="coiled-coil region" evidence="1">
    <location>
        <begin position="188"/>
        <end position="285"/>
    </location>
</feature>
<reference evidence="3" key="1">
    <citation type="submission" date="2019-06" db="EMBL/GenBank/DDBJ databases">
        <authorList>
            <person name="Zheng W."/>
        </authorList>
    </citation>
    <scope>NUCLEOTIDE SEQUENCE</scope>
    <source>
        <strain evidence="3">QDHG01</strain>
    </source>
</reference>
<organism evidence="3 4">
    <name type="scientific">Halteria grandinella</name>
    <dbReference type="NCBI Taxonomy" id="5974"/>
    <lineage>
        <taxon>Eukaryota</taxon>
        <taxon>Sar</taxon>
        <taxon>Alveolata</taxon>
        <taxon>Ciliophora</taxon>
        <taxon>Intramacronucleata</taxon>
        <taxon>Spirotrichea</taxon>
        <taxon>Stichotrichia</taxon>
        <taxon>Sporadotrichida</taxon>
        <taxon>Halteriidae</taxon>
        <taxon>Halteria</taxon>
    </lineage>
</organism>
<sequence length="402" mass="47033">MKEKYEQLKQNRMKNQETLNDQKDELRKKEESKKQCDQSIQRKEQQVKQKEDAMRVLKEKQQQLLQQIKMDQQEKDKLKQELEQINQDMELLKKEIAQLEEQIKEFIEKIAALEKTIEKLKEAIHQQKSQIQEQVELQDAHNQILREVNSNIQSRKRELAKFTVALSVATAAASSCGPCGRAFWSGIIAGLQSQIQSVNGELNQLRQRESQEEEILLQIAIALAKLRGDLKLNEALHDKTIVEHNQAKQQLQNLEKELKAKQERLNELDNKRNQILEKLQNETLSPNELETKRLSLHSQKSILEDDLRKILSEQTQLSTQIGEYQQRIRVGEGVANELMKNSDQQWKQLTMVQGYMLQLDYRNERTINALDTQQSLKMSLKNAQPYLDQAVSERAKKKVQYM</sequence>
<keyword evidence="1" id="KW-0175">Coiled coil</keyword>
<comment type="caution">
    <text evidence="3">The sequence shown here is derived from an EMBL/GenBank/DDBJ whole genome shotgun (WGS) entry which is preliminary data.</text>
</comment>
<dbReference type="Proteomes" id="UP000785679">
    <property type="component" value="Unassembled WGS sequence"/>
</dbReference>
<dbReference type="AlphaFoldDB" id="A0A8J8T4X8"/>
<evidence type="ECO:0000313" key="3">
    <source>
        <dbReference type="EMBL" id="TNV81681.1"/>
    </source>
</evidence>
<feature type="region of interest" description="Disordered" evidence="2">
    <location>
        <begin position="1"/>
        <end position="53"/>
    </location>
</feature>
<feature type="compositionally biased region" description="Basic and acidic residues" evidence="2">
    <location>
        <begin position="20"/>
        <end position="53"/>
    </location>
</feature>
<protein>
    <submittedName>
        <fullName evidence="3">Uncharacterized protein</fullName>
    </submittedName>
</protein>
<dbReference type="Gene3D" id="1.10.287.1490">
    <property type="match status" value="1"/>
</dbReference>
<evidence type="ECO:0000256" key="2">
    <source>
        <dbReference type="SAM" id="MobiDB-lite"/>
    </source>
</evidence>
<dbReference type="EMBL" id="RRYP01005848">
    <property type="protein sequence ID" value="TNV81681.1"/>
    <property type="molecule type" value="Genomic_DNA"/>
</dbReference>